<feature type="transmembrane region" description="Helical" evidence="6">
    <location>
        <begin position="114"/>
        <end position="131"/>
    </location>
</feature>
<dbReference type="InterPro" id="IPR030192">
    <property type="entry name" value="YbdG"/>
</dbReference>
<feature type="domain" description="Mechanosensitive ion channel MscS" evidence="7">
    <location>
        <begin position="194"/>
        <end position="262"/>
    </location>
</feature>
<evidence type="ECO:0000259" key="8">
    <source>
        <dbReference type="Pfam" id="PF21082"/>
    </source>
</evidence>
<dbReference type="RefSeq" id="WP_106522179.1">
    <property type="nucleotide sequence ID" value="NZ_PYGD01000002.1"/>
</dbReference>
<reference evidence="9 10" key="1">
    <citation type="submission" date="2018-03" db="EMBL/GenBank/DDBJ databases">
        <title>Genomic Encyclopedia of Type Strains, Phase III (KMG-III): the genomes of soil and plant-associated and newly described type strains.</title>
        <authorList>
            <person name="Whitman W."/>
        </authorList>
    </citation>
    <scope>NUCLEOTIDE SEQUENCE [LARGE SCALE GENOMIC DNA]</scope>
    <source>
        <strain evidence="9 10">CGMCC 1.12700</strain>
    </source>
</reference>
<keyword evidence="5 6" id="KW-0472">Membrane</keyword>
<accession>A0A2P8D7E8</accession>
<comment type="caution">
    <text evidence="9">The sequence shown here is derived from an EMBL/GenBank/DDBJ whole genome shotgun (WGS) entry which is preliminary data.</text>
</comment>
<sequence>MMDWINYLEDKTDLFIKNSGVPENWASYCRLLLFLLLVILLAVFAFFITKSVIIQYCYKALRKTSLSWADSFTAIRALDNLAHIASAVIVRIMVPTLFADFEEIRPFIIRLTDAYLVVVSMTVFFSVLKVGEYGLARHPAFKDKPLTSYFQLVRILLYIVTLILVLSIVLGKSPVYFLSAFGAMTAILLLVFKDTILGLVASVQMSTNDMVRVGDWVEMPKFNADGAVLDINLNTVKIQNWDKTITTIPTYYFITDSFKNYRGMQQSGGRRIKRAIFADVNSVKFADPVMRAMFKKYELIRDYVAEREQEIGHYNEQRQIDTSVSINGRRMTNLGVYRKYIEHYLKNHPGINQDMTIMVRQLASEHKGIPVEIYCFTNTTAWLEYEAIQADIFDHLYATAAFFDIEIFQEPSGRNLAAAFATQGQ</sequence>
<dbReference type="InterPro" id="IPR023408">
    <property type="entry name" value="MscS_beta-dom_sf"/>
</dbReference>
<dbReference type="SUPFAM" id="SSF50182">
    <property type="entry name" value="Sm-like ribonucleoproteins"/>
    <property type="match status" value="1"/>
</dbReference>
<dbReference type="PANTHER" id="PTHR30414">
    <property type="entry name" value="MINICONDUCTANCE MECHANOSENSITIVE CHANNEL YBDG"/>
    <property type="match status" value="1"/>
</dbReference>
<protein>
    <submittedName>
        <fullName evidence="9">Miniconductance mechanosensitive channel</fullName>
    </submittedName>
</protein>
<evidence type="ECO:0000259" key="7">
    <source>
        <dbReference type="Pfam" id="PF00924"/>
    </source>
</evidence>
<dbReference type="InterPro" id="IPR010920">
    <property type="entry name" value="LSM_dom_sf"/>
</dbReference>
<dbReference type="EMBL" id="PYGD01000002">
    <property type="protein sequence ID" value="PSK93155.1"/>
    <property type="molecule type" value="Genomic_DNA"/>
</dbReference>
<evidence type="ECO:0000256" key="4">
    <source>
        <dbReference type="ARBA" id="ARBA00022989"/>
    </source>
</evidence>
<dbReference type="Gene3D" id="2.30.30.60">
    <property type="match status" value="1"/>
</dbReference>
<dbReference type="GO" id="GO:0012505">
    <property type="term" value="C:endomembrane system"/>
    <property type="evidence" value="ECO:0007669"/>
    <property type="project" value="UniProtKB-SubCell"/>
</dbReference>
<dbReference type="InterPro" id="IPR049278">
    <property type="entry name" value="MS_channel_C"/>
</dbReference>
<evidence type="ECO:0000256" key="3">
    <source>
        <dbReference type="ARBA" id="ARBA00022692"/>
    </source>
</evidence>
<keyword evidence="4 6" id="KW-1133">Transmembrane helix</keyword>
<name>A0A2P8D7E8_9BACT</name>
<evidence type="ECO:0000256" key="6">
    <source>
        <dbReference type="SAM" id="Phobius"/>
    </source>
</evidence>
<comment type="subcellular location">
    <subcellularLocation>
        <location evidence="1">Endomembrane system</location>
        <topology evidence="1">Multi-pass membrane protein</topology>
    </subcellularLocation>
</comment>
<keyword evidence="10" id="KW-1185">Reference proteome</keyword>
<evidence type="ECO:0000256" key="1">
    <source>
        <dbReference type="ARBA" id="ARBA00004127"/>
    </source>
</evidence>
<dbReference type="GO" id="GO:0008381">
    <property type="term" value="F:mechanosensitive monoatomic ion channel activity"/>
    <property type="evidence" value="ECO:0007669"/>
    <property type="project" value="InterPro"/>
</dbReference>
<proteinExistence type="inferred from homology"/>
<organism evidence="9 10">
    <name type="scientific">Taibaiella chishuiensis</name>
    <dbReference type="NCBI Taxonomy" id="1434707"/>
    <lineage>
        <taxon>Bacteria</taxon>
        <taxon>Pseudomonadati</taxon>
        <taxon>Bacteroidota</taxon>
        <taxon>Chitinophagia</taxon>
        <taxon>Chitinophagales</taxon>
        <taxon>Chitinophagaceae</taxon>
        <taxon>Taibaiella</taxon>
    </lineage>
</organism>
<gene>
    <name evidence="9" type="ORF">B0I18_102125</name>
</gene>
<evidence type="ECO:0000313" key="9">
    <source>
        <dbReference type="EMBL" id="PSK93155.1"/>
    </source>
</evidence>
<dbReference type="InterPro" id="IPR006685">
    <property type="entry name" value="MscS_channel_2nd"/>
</dbReference>
<comment type="similarity">
    <text evidence="2">Belongs to the MscS (TC 1.A.23) family.</text>
</comment>
<dbReference type="Proteomes" id="UP000240572">
    <property type="component" value="Unassembled WGS sequence"/>
</dbReference>
<dbReference type="GO" id="GO:0071470">
    <property type="term" value="P:cellular response to osmotic stress"/>
    <property type="evidence" value="ECO:0007669"/>
    <property type="project" value="InterPro"/>
</dbReference>
<keyword evidence="3 6" id="KW-0812">Transmembrane</keyword>
<feature type="domain" description="Mechanosensitive ion channel MscS C-terminal" evidence="8">
    <location>
        <begin position="345"/>
        <end position="395"/>
    </location>
</feature>
<dbReference type="Pfam" id="PF00924">
    <property type="entry name" value="MS_channel_2nd"/>
    <property type="match status" value="1"/>
</dbReference>
<evidence type="ECO:0000256" key="5">
    <source>
        <dbReference type="ARBA" id="ARBA00023136"/>
    </source>
</evidence>
<dbReference type="OrthoDB" id="9775207at2"/>
<feature type="transmembrane region" description="Helical" evidence="6">
    <location>
        <begin position="31"/>
        <end position="53"/>
    </location>
</feature>
<dbReference type="PANTHER" id="PTHR30414:SF0">
    <property type="entry name" value="MINICONDUCTANCE MECHANOSENSITIVE CHANNEL YBDG"/>
    <property type="match status" value="1"/>
</dbReference>
<feature type="transmembrane region" description="Helical" evidence="6">
    <location>
        <begin position="176"/>
        <end position="200"/>
    </location>
</feature>
<dbReference type="AlphaFoldDB" id="A0A2P8D7E8"/>
<feature type="transmembrane region" description="Helical" evidence="6">
    <location>
        <begin position="152"/>
        <end position="170"/>
    </location>
</feature>
<dbReference type="Pfam" id="PF21082">
    <property type="entry name" value="MS_channel_3rd"/>
    <property type="match status" value="1"/>
</dbReference>
<evidence type="ECO:0000256" key="2">
    <source>
        <dbReference type="ARBA" id="ARBA00008017"/>
    </source>
</evidence>
<dbReference type="GO" id="GO:0005886">
    <property type="term" value="C:plasma membrane"/>
    <property type="evidence" value="ECO:0007669"/>
    <property type="project" value="TreeGrafter"/>
</dbReference>
<evidence type="ECO:0000313" key="10">
    <source>
        <dbReference type="Proteomes" id="UP000240572"/>
    </source>
</evidence>